<dbReference type="Proteomes" id="UP000464378">
    <property type="component" value="Chromosome"/>
</dbReference>
<sequence>MPPFEHPRIAAILQRDSRYSGEAYYFIYEAVEYTQQSLLAASESPAAVRHITGRQLCEGVRDYARDQFGLLANTVFRIWGIHQTADIGEIVFHLIDQQFLSKTESDRREDFWDLFDLPRALSDDYPMSMAEFSRSRRGER</sequence>
<dbReference type="InParanoid" id="A0A6C2YLN8"/>
<dbReference type="RefSeq" id="WP_162657662.1">
    <property type="nucleotide sequence ID" value="NZ_LR593887.1"/>
</dbReference>
<accession>A0A6C2YLN8</accession>
<evidence type="ECO:0000313" key="1">
    <source>
        <dbReference type="EMBL" id="VIP02490.1"/>
    </source>
</evidence>
<dbReference type="AlphaFoldDB" id="A0A6C2YLN8"/>
<keyword evidence="2" id="KW-1185">Reference proteome</keyword>
<gene>
    <name evidence="1" type="ORF">GMBLW1_14700</name>
</gene>
<protein>
    <submittedName>
        <fullName evidence="1">Marine sediment metagenome DNA, contig: S01H1_S26776</fullName>
    </submittedName>
</protein>
<dbReference type="EMBL" id="LR586016">
    <property type="protein sequence ID" value="VIP02490.1"/>
    <property type="molecule type" value="Genomic_DNA"/>
</dbReference>
<organism evidence="1">
    <name type="scientific">Tuwongella immobilis</name>
    <dbReference type="NCBI Taxonomy" id="692036"/>
    <lineage>
        <taxon>Bacteria</taxon>
        <taxon>Pseudomonadati</taxon>
        <taxon>Planctomycetota</taxon>
        <taxon>Planctomycetia</taxon>
        <taxon>Gemmatales</taxon>
        <taxon>Gemmataceae</taxon>
        <taxon>Tuwongella</taxon>
    </lineage>
</organism>
<reference evidence="1" key="1">
    <citation type="submission" date="2019-04" db="EMBL/GenBank/DDBJ databases">
        <authorList>
            <consortium name="Science for Life Laboratories"/>
        </authorList>
    </citation>
    <scope>NUCLEOTIDE SEQUENCE</scope>
    <source>
        <strain evidence="1">MBLW1</strain>
    </source>
</reference>
<dbReference type="EMBL" id="LR593887">
    <property type="protein sequence ID" value="VTS01557.1"/>
    <property type="molecule type" value="Genomic_DNA"/>
</dbReference>
<proteinExistence type="predicted"/>
<dbReference type="KEGG" id="tim:GMBLW1_14700"/>
<evidence type="ECO:0000313" key="2">
    <source>
        <dbReference type="Proteomes" id="UP000464378"/>
    </source>
</evidence>
<dbReference type="NCBIfam" id="TIGR04138">
    <property type="entry name" value="Plancto_Ver_chp"/>
    <property type="match status" value="1"/>
</dbReference>
<dbReference type="InterPro" id="IPR026406">
    <property type="entry name" value="Ver/Plancto_CHP"/>
</dbReference>
<name>A0A6C2YLN8_9BACT</name>